<keyword evidence="2" id="KW-1185">Reference proteome</keyword>
<sequence length="334" mass="38115">MEGRTTVDELFSRANKIISALPTVKDKNSFYDLVDVGTQQKRKMWEEGAEQLLELAKVAPNEKKFYFLFWAGDVFTGLGELEQALLTKPQPPLGSRNSMQTDRILSLKLKLGEVVSGLDIATLFGPKFTKFGRDNIEDVVAFLEPQVEQIQARNARNLLIEWAKDAHIHPHGMPLFNGHASYVLAKSPTDYSFSLSPSAEKLCVELMREAENTFREERDIPRVGEGWVAETALYYEVRDAFPDETVIQHGRPKWLGRQHLDIFMPDRGVAVEYQGEQHDRPVEFFGGEEAFRKNVERDRKKLAKCKRNGVRVVYVREGYELAEVVAEILSENPQ</sequence>
<dbReference type="OrthoDB" id="1093631at2"/>
<dbReference type="EMBL" id="FORY01000026">
    <property type="protein sequence ID" value="SFK07449.1"/>
    <property type="molecule type" value="Genomic_DNA"/>
</dbReference>
<dbReference type="RefSeq" id="WP_066602188.1">
    <property type="nucleotide sequence ID" value="NZ_FORY01000026.1"/>
</dbReference>
<dbReference type="Proteomes" id="UP000183299">
    <property type="component" value="Unassembled WGS sequence"/>
</dbReference>
<dbReference type="GeneID" id="98666753"/>
<name>A0A1I3WJV7_9RHOB</name>
<proteinExistence type="predicted"/>
<gene>
    <name evidence="1" type="ORF">SAMN04488138_12610</name>
</gene>
<dbReference type="Gene3D" id="3.40.960.10">
    <property type="entry name" value="VSR Endonuclease"/>
    <property type="match status" value="1"/>
</dbReference>
<organism evidence="1 2">
    <name type="scientific">Celeribacter halophilus</name>
    <dbReference type="NCBI Taxonomy" id="576117"/>
    <lineage>
        <taxon>Bacteria</taxon>
        <taxon>Pseudomonadati</taxon>
        <taxon>Pseudomonadota</taxon>
        <taxon>Alphaproteobacteria</taxon>
        <taxon>Rhodobacterales</taxon>
        <taxon>Roseobacteraceae</taxon>
        <taxon>Celeribacter</taxon>
    </lineage>
</organism>
<evidence type="ECO:0000313" key="2">
    <source>
        <dbReference type="Proteomes" id="UP000183299"/>
    </source>
</evidence>
<protein>
    <submittedName>
        <fullName evidence="1">Uncharacterized protein</fullName>
    </submittedName>
</protein>
<dbReference type="STRING" id="576117.SAMN04488138_12610"/>
<accession>A0A1I3WJV7</accession>
<reference evidence="1 2" key="1">
    <citation type="submission" date="2016-10" db="EMBL/GenBank/DDBJ databases">
        <authorList>
            <person name="de Groot N.N."/>
        </authorList>
    </citation>
    <scope>NUCLEOTIDE SEQUENCE [LARGE SCALE GENOMIC DNA]</scope>
    <source>
        <strain evidence="1 2">CGMCC 1.8891</strain>
    </source>
</reference>
<evidence type="ECO:0000313" key="1">
    <source>
        <dbReference type="EMBL" id="SFK07449.1"/>
    </source>
</evidence>
<dbReference type="AlphaFoldDB" id="A0A1I3WJV7"/>